<evidence type="ECO:0000313" key="2">
    <source>
        <dbReference type="EMBL" id="MFH7594127.1"/>
    </source>
</evidence>
<proteinExistence type="inferred from homology"/>
<dbReference type="EMBL" id="JBBDHD010000005">
    <property type="protein sequence ID" value="MFH7594127.1"/>
    <property type="molecule type" value="Genomic_DNA"/>
</dbReference>
<evidence type="ECO:0000256" key="1">
    <source>
        <dbReference type="ARBA" id="ARBA00038396"/>
    </source>
</evidence>
<keyword evidence="3" id="KW-1185">Reference proteome</keyword>
<name>A0ABW7P715_9ACTN</name>
<dbReference type="PANTHER" id="PTHR43747">
    <property type="entry name" value="FAD-BINDING PROTEIN"/>
    <property type="match status" value="1"/>
</dbReference>
<dbReference type="InterPro" id="IPR036188">
    <property type="entry name" value="FAD/NAD-bd_sf"/>
</dbReference>
<dbReference type="InterPro" id="IPR050816">
    <property type="entry name" value="Flavin-dep_Halogenase_NPB"/>
</dbReference>
<organism evidence="2 3">
    <name type="scientific">Streptomyces racemochromogenes</name>
    <dbReference type="NCBI Taxonomy" id="67353"/>
    <lineage>
        <taxon>Bacteria</taxon>
        <taxon>Bacillati</taxon>
        <taxon>Actinomycetota</taxon>
        <taxon>Actinomycetes</taxon>
        <taxon>Kitasatosporales</taxon>
        <taxon>Streptomycetaceae</taxon>
        <taxon>Streptomyces</taxon>
    </lineage>
</organism>
<evidence type="ECO:0000313" key="3">
    <source>
        <dbReference type="Proteomes" id="UP001610631"/>
    </source>
</evidence>
<dbReference type="Gene3D" id="3.30.9.100">
    <property type="match status" value="1"/>
</dbReference>
<accession>A0ABW7P715</accession>
<dbReference type="Pfam" id="PF04820">
    <property type="entry name" value="Trp_halogenase"/>
    <property type="match status" value="2"/>
</dbReference>
<dbReference type="Gene3D" id="3.50.50.60">
    <property type="entry name" value="FAD/NAD(P)-binding domain"/>
    <property type="match status" value="1"/>
</dbReference>
<gene>
    <name evidence="2" type="ORF">WDV06_03365</name>
</gene>
<dbReference type="SUPFAM" id="SSF51905">
    <property type="entry name" value="FAD/NAD(P)-binding domain"/>
    <property type="match status" value="1"/>
</dbReference>
<protein>
    <submittedName>
        <fullName evidence="2">Tryptophan 7-halogenase</fullName>
    </submittedName>
</protein>
<dbReference type="RefSeq" id="WP_395508069.1">
    <property type="nucleotide sequence ID" value="NZ_JBBDHD010000005.1"/>
</dbReference>
<sequence>MRDRTQIPIAGGGPGGATAAALLARRGFEVTVLERDRFPRYHIGESLLPSLLPVLEAMGARELVEGYGFVRKTGAFYGWGGEEWSLGFDEPHRPAPYSFQVVRGEFDRLLLEHARGQGAVVREETSVRQVALPAGRATEAAWATRDGREGSTAFRYFIDASGRAGVLGARRRGARRFHDAFRNVAVWSYWRGAVPLPSAPDGAIGVFSLPEDGWLWAIPLHDGTLSVGLVTGKRSFHRARERHGSVDAVYHQAVEGSPHLTRILARARRTAPVKVESDYSYVSRAFCGEGYFLVGDAACFVDPLLSTGVHLAMYSGLLSAAAIGSTLRGEVDEGAARRFYETAYRQAYERLLILVSAFYRLHDGRDAYFRKAQTLSRRDRAGMRLHESFLDIVTGVEDVRDAREEAVDLLHAKLRDPLPGQRPHGLGGHATDRMFSLPTSPHHAPAGLFLDLDPYPRLVAAGGSM</sequence>
<comment type="similarity">
    <text evidence="1">Belongs to the flavin-dependent halogenase family. Bacterial tryptophan halogenase subfamily.</text>
</comment>
<dbReference type="PRINTS" id="PR00420">
    <property type="entry name" value="RNGMNOXGNASE"/>
</dbReference>
<comment type="caution">
    <text evidence="2">The sequence shown here is derived from an EMBL/GenBank/DDBJ whole genome shotgun (WGS) entry which is preliminary data.</text>
</comment>
<dbReference type="Proteomes" id="UP001610631">
    <property type="component" value="Unassembled WGS sequence"/>
</dbReference>
<reference evidence="2 3" key="1">
    <citation type="submission" date="2024-03" db="EMBL/GenBank/DDBJ databases">
        <title>Whole genome sequencing of Streptomyces racemochromogenes, to identify antimicrobial biosynthetic gene clusters.</title>
        <authorList>
            <person name="Suryawanshi P."/>
            <person name="Krishnaraj P.U."/>
            <person name="Arun Y.P."/>
            <person name="Suryawanshi M.P."/>
            <person name="Rakshit O."/>
        </authorList>
    </citation>
    <scope>NUCLEOTIDE SEQUENCE [LARGE SCALE GENOMIC DNA]</scope>
    <source>
        <strain evidence="2 3">AUDT626</strain>
    </source>
</reference>
<dbReference type="InterPro" id="IPR006905">
    <property type="entry name" value="Flavin_halogenase"/>
</dbReference>
<dbReference type="PANTHER" id="PTHR43747:SF1">
    <property type="entry name" value="SLR1998 PROTEIN"/>
    <property type="match status" value="1"/>
</dbReference>